<evidence type="ECO:0000313" key="3">
    <source>
        <dbReference type="EMBL" id="TCM68120.1"/>
    </source>
</evidence>
<name>A0A4R1XZL0_ACICA</name>
<sequence length="223" mass="25290">MQTASKLALISFSVLAALTLSACQSTQSTPVNSAEPQHRSGHHHDRSQMTDAQKQHWQQQSAGRKQLFNQMQQACDGKKLGQNLQLQVADKTISGQCQLMFKPEARVGTELHTRQHQPHTMRMQDQNQHPQGRDKHNQAPVDPQNMSAEQIQQRELRQQQFALRRAERQQKWQALQNACNGQTVGKNIQAQIGDKTLNGQCVVKFKPDLNAMHIDHKTPKNNT</sequence>
<evidence type="ECO:0000256" key="2">
    <source>
        <dbReference type="SAM" id="SignalP"/>
    </source>
</evidence>
<keyword evidence="2" id="KW-0732">Signal</keyword>
<feature type="chain" id="PRO_5020997556" evidence="2">
    <location>
        <begin position="23"/>
        <end position="223"/>
    </location>
</feature>
<dbReference type="EMBL" id="SLVJ01000006">
    <property type="protein sequence ID" value="TCM68120.1"/>
    <property type="molecule type" value="Genomic_DNA"/>
</dbReference>
<protein>
    <submittedName>
        <fullName evidence="3">Uncharacterized protein</fullName>
    </submittedName>
</protein>
<feature type="region of interest" description="Disordered" evidence="1">
    <location>
        <begin position="110"/>
        <end position="151"/>
    </location>
</feature>
<evidence type="ECO:0000313" key="4">
    <source>
        <dbReference type="Proteomes" id="UP000294963"/>
    </source>
</evidence>
<dbReference type="AlphaFoldDB" id="A0A4R1XZL0"/>
<keyword evidence="4" id="KW-1185">Reference proteome</keyword>
<feature type="region of interest" description="Disordered" evidence="1">
    <location>
        <begin position="28"/>
        <end position="64"/>
    </location>
</feature>
<accession>A0A4R1XZL0</accession>
<comment type="caution">
    <text evidence="3">The sequence shown here is derived from an EMBL/GenBank/DDBJ whole genome shotgun (WGS) entry which is preliminary data.</text>
</comment>
<feature type="signal peptide" evidence="2">
    <location>
        <begin position="1"/>
        <end position="22"/>
    </location>
</feature>
<dbReference type="OrthoDB" id="6717527at2"/>
<proteinExistence type="predicted"/>
<feature type="compositionally biased region" description="Polar residues" evidence="1">
    <location>
        <begin position="49"/>
        <end position="64"/>
    </location>
</feature>
<evidence type="ECO:0000256" key="1">
    <source>
        <dbReference type="SAM" id="MobiDB-lite"/>
    </source>
</evidence>
<reference evidence="3 4" key="1">
    <citation type="submission" date="2019-03" db="EMBL/GenBank/DDBJ databases">
        <title>Genomic analyses of the natural microbiome of Caenorhabditis elegans.</title>
        <authorList>
            <person name="Samuel B."/>
        </authorList>
    </citation>
    <scope>NUCLEOTIDE SEQUENCE [LARGE SCALE GENOMIC DNA]</scope>
    <source>
        <strain evidence="3 4">JUb89</strain>
    </source>
</reference>
<organism evidence="3 4">
    <name type="scientific">Acinetobacter calcoaceticus</name>
    <dbReference type="NCBI Taxonomy" id="471"/>
    <lineage>
        <taxon>Bacteria</taxon>
        <taxon>Pseudomonadati</taxon>
        <taxon>Pseudomonadota</taxon>
        <taxon>Gammaproteobacteria</taxon>
        <taxon>Moraxellales</taxon>
        <taxon>Moraxellaceae</taxon>
        <taxon>Acinetobacter</taxon>
        <taxon>Acinetobacter calcoaceticus/baumannii complex</taxon>
    </lineage>
</organism>
<dbReference type="PROSITE" id="PS51257">
    <property type="entry name" value="PROKAR_LIPOPROTEIN"/>
    <property type="match status" value="1"/>
</dbReference>
<gene>
    <name evidence="3" type="ORF">EC844_106103</name>
</gene>
<dbReference type="Proteomes" id="UP000294963">
    <property type="component" value="Unassembled WGS sequence"/>
</dbReference>